<evidence type="ECO:0000313" key="3">
    <source>
        <dbReference type="Proteomes" id="UP000217265"/>
    </source>
</evidence>
<protein>
    <submittedName>
        <fullName evidence="2">Uncharacterized protein</fullName>
    </submittedName>
</protein>
<reference evidence="2 3" key="1">
    <citation type="submission" date="2017-09" db="EMBL/GenBank/DDBJ databases">
        <title>Complete genome sequence of Verrucomicrobial strain HZ-65, isolated from freshwater.</title>
        <authorList>
            <person name="Choi A."/>
        </authorList>
    </citation>
    <scope>NUCLEOTIDE SEQUENCE [LARGE SCALE GENOMIC DNA]</scope>
    <source>
        <strain evidence="2 3">HZ-65</strain>
    </source>
</reference>
<sequence>MNNRWMKGVLWISLLSWTAGSGAVWTWAKAARDRAEQERVVCEVRLQELKARFHAIEKRRSGVENAETNERAKADKAKADAEKTALMKALAPKQSEQRLDKDPQLQLLKLKALRADLVVKYGVFLREKKLTSEQIERLSAAWSDYEAAKLDIAAIRRDHKLGYDDPAVAVQRKEAQAALAVAEKAVLGEEGFKDFDQFRRMQPMRELVLGYVGKAALLGVPATEEQVTRVTEVLAAMNTNFRNGGQVQFGEMDWDAGWAKAREFMSAEQYELLVAETNERRTMHDVMDATVFIHEELAKEDATKAAATR</sequence>
<feature type="coiled-coil region" evidence="1">
    <location>
        <begin position="32"/>
        <end position="89"/>
    </location>
</feature>
<dbReference type="RefSeq" id="WP_096056213.1">
    <property type="nucleotide sequence ID" value="NZ_CP023344.1"/>
</dbReference>
<dbReference type="AlphaFoldDB" id="A0A290QKZ8"/>
<evidence type="ECO:0000256" key="1">
    <source>
        <dbReference type="SAM" id="Coils"/>
    </source>
</evidence>
<keyword evidence="3" id="KW-1185">Reference proteome</keyword>
<accession>A0A290QKZ8</accession>
<evidence type="ECO:0000313" key="2">
    <source>
        <dbReference type="EMBL" id="ATC64582.1"/>
    </source>
</evidence>
<gene>
    <name evidence="2" type="ORF">CMV30_11800</name>
</gene>
<dbReference type="KEGG" id="vbh:CMV30_11800"/>
<name>A0A290QKZ8_9BACT</name>
<organism evidence="2 3">
    <name type="scientific">Nibricoccus aquaticus</name>
    <dbReference type="NCBI Taxonomy" id="2576891"/>
    <lineage>
        <taxon>Bacteria</taxon>
        <taxon>Pseudomonadati</taxon>
        <taxon>Verrucomicrobiota</taxon>
        <taxon>Opitutia</taxon>
        <taxon>Opitutales</taxon>
        <taxon>Opitutaceae</taxon>
        <taxon>Nibricoccus</taxon>
    </lineage>
</organism>
<dbReference type="Proteomes" id="UP000217265">
    <property type="component" value="Chromosome"/>
</dbReference>
<proteinExistence type="predicted"/>
<keyword evidence="1" id="KW-0175">Coiled coil</keyword>
<dbReference type="EMBL" id="CP023344">
    <property type="protein sequence ID" value="ATC64582.1"/>
    <property type="molecule type" value="Genomic_DNA"/>
</dbReference>